<feature type="transmembrane region" description="Helical" evidence="6">
    <location>
        <begin position="162"/>
        <end position="184"/>
    </location>
</feature>
<evidence type="ECO:0000256" key="5">
    <source>
        <dbReference type="ARBA" id="ARBA00023136"/>
    </source>
</evidence>
<evidence type="ECO:0000313" key="8">
    <source>
        <dbReference type="Proteomes" id="UP001162131"/>
    </source>
</evidence>
<accession>A0AAU9KBY7</accession>
<sequence length="223" mass="24604">MYYHPQNNKMKLKDLPVIIAPAPLAVFLSSLLTIFLVKLGDSSYILVSFLTPTSPKSAVFSGFFFTMTLITVVASFLGGLLAYLVPALWIRAISGIIFFILSIASFYQAFFITVKSSEEQMEPFISDQNWRKTFKKTGSRIFATSWYEKPILAVLMLSALGYPFYVALGAVAAYAALGILAVFIGGSLKDQVSVRLSQILSGVIYLLWAIVVLILGVIFIRTL</sequence>
<comment type="subcellular location">
    <subcellularLocation>
        <location evidence="1 6">Membrane</location>
        <topology evidence="1 6">Multi-pass membrane protein</topology>
    </subcellularLocation>
</comment>
<dbReference type="PANTHER" id="PTHR12608">
    <property type="entry name" value="TRANSMEMBRANE PROTEIN HTP-1 RELATED"/>
    <property type="match status" value="1"/>
</dbReference>
<name>A0AAU9KBY7_9CILI</name>
<dbReference type="GO" id="GO:0046873">
    <property type="term" value="F:metal ion transmembrane transporter activity"/>
    <property type="evidence" value="ECO:0007669"/>
    <property type="project" value="InterPro"/>
</dbReference>
<feature type="transmembrane region" description="Helical" evidence="6">
    <location>
        <begin position="196"/>
        <end position="220"/>
    </location>
</feature>
<reference evidence="7" key="1">
    <citation type="submission" date="2021-09" db="EMBL/GenBank/DDBJ databases">
        <authorList>
            <consortium name="AG Swart"/>
            <person name="Singh M."/>
            <person name="Singh A."/>
            <person name="Seah K."/>
            <person name="Emmerich C."/>
        </authorList>
    </citation>
    <scope>NUCLEOTIDE SEQUENCE</scope>
    <source>
        <strain evidence="7">ATCC30299</strain>
    </source>
</reference>
<dbReference type="EMBL" id="CAJZBQ010000060">
    <property type="protein sequence ID" value="CAG9334996.1"/>
    <property type="molecule type" value="Genomic_DNA"/>
</dbReference>
<comment type="caution">
    <text evidence="7">The sequence shown here is derived from an EMBL/GenBank/DDBJ whole genome shotgun (WGS) entry which is preliminary data.</text>
</comment>
<evidence type="ECO:0000256" key="6">
    <source>
        <dbReference type="RuleBase" id="RU365102"/>
    </source>
</evidence>
<protein>
    <recommendedName>
        <fullName evidence="6">GDT1 family protein</fullName>
    </recommendedName>
</protein>
<feature type="transmembrane region" description="Helical" evidence="6">
    <location>
        <begin position="92"/>
        <end position="114"/>
    </location>
</feature>
<evidence type="ECO:0000256" key="3">
    <source>
        <dbReference type="ARBA" id="ARBA00022692"/>
    </source>
</evidence>
<proteinExistence type="inferred from homology"/>
<feature type="transmembrane region" description="Helical" evidence="6">
    <location>
        <begin position="15"/>
        <end position="37"/>
    </location>
</feature>
<dbReference type="Pfam" id="PF01169">
    <property type="entry name" value="GDT1"/>
    <property type="match status" value="2"/>
</dbReference>
<feature type="transmembrane region" description="Helical" evidence="6">
    <location>
        <begin position="57"/>
        <end position="85"/>
    </location>
</feature>
<dbReference type="GO" id="GO:0016020">
    <property type="term" value="C:membrane"/>
    <property type="evidence" value="ECO:0007669"/>
    <property type="project" value="UniProtKB-SubCell"/>
</dbReference>
<keyword evidence="5 6" id="KW-0472">Membrane</keyword>
<evidence type="ECO:0000256" key="4">
    <source>
        <dbReference type="ARBA" id="ARBA00022989"/>
    </source>
</evidence>
<comment type="similarity">
    <text evidence="2 6">Belongs to the GDT1 family.</text>
</comment>
<keyword evidence="3 6" id="KW-0812">Transmembrane</keyword>
<dbReference type="InterPro" id="IPR001727">
    <property type="entry name" value="GDT1-like"/>
</dbReference>
<evidence type="ECO:0000256" key="1">
    <source>
        <dbReference type="ARBA" id="ARBA00004141"/>
    </source>
</evidence>
<organism evidence="7 8">
    <name type="scientific">Blepharisma stoltei</name>
    <dbReference type="NCBI Taxonomy" id="1481888"/>
    <lineage>
        <taxon>Eukaryota</taxon>
        <taxon>Sar</taxon>
        <taxon>Alveolata</taxon>
        <taxon>Ciliophora</taxon>
        <taxon>Postciliodesmatophora</taxon>
        <taxon>Heterotrichea</taxon>
        <taxon>Heterotrichida</taxon>
        <taxon>Blepharismidae</taxon>
        <taxon>Blepharisma</taxon>
    </lineage>
</organism>
<dbReference type="Proteomes" id="UP001162131">
    <property type="component" value="Unassembled WGS sequence"/>
</dbReference>
<keyword evidence="4 6" id="KW-1133">Transmembrane helix</keyword>
<gene>
    <name evidence="7" type="ORF">BSTOLATCC_MIC62577</name>
</gene>
<evidence type="ECO:0000313" key="7">
    <source>
        <dbReference type="EMBL" id="CAG9334996.1"/>
    </source>
</evidence>
<dbReference type="AlphaFoldDB" id="A0AAU9KBY7"/>
<keyword evidence="8" id="KW-1185">Reference proteome</keyword>
<evidence type="ECO:0000256" key="2">
    <source>
        <dbReference type="ARBA" id="ARBA00009190"/>
    </source>
</evidence>
<dbReference type="PANTHER" id="PTHR12608:SF1">
    <property type="entry name" value="TRANSMEMBRANE PROTEIN 165"/>
    <property type="match status" value="1"/>
</dbReference>